<dbReference type="InterPro" id="IPR003615">
    <property type="entry name" value="HNH_nuc"/>
</dbReference>
<protein>
    <submittedName>
        <fullName evidence="2">HNH endonuclease</fullName>
    </submittedName>
</protein>
<dbReference type="OrthoDB" id="7181882at2"/>
<evidence type="ECO:0000313" key="3">
    <source>
        <dbReference type="Proteomes" id="UP000245168"/>
    </source>
</evidence>
<reference evidence="3" key="1">
    <citation type="submission" date="2018-05" db="EMBL/GenBank/DDBJ databases">
        <authorList>
            <person name="Liu B.-T."/>
        </authorList>
    </citation>
    <scope>NUCLEOTIDE SEQUENCE [LARGE SCALE GENOMIC DNA]</scope>
    <source>
        <strain evidence="3">WD6-1</strain>
    </source>
</reference>
<name>A0A2U2BY75_9PROT</name>
<gene>
    <name evidence="2" type="ORF">DDZ18_02195</name>
</gene>
<dbReference type="EMBL" id="QEXV01000001">
    <property type="protein sequence ID" value="PWE18929.1"/>
    <property type="molecule type" value="Genomic_DNA"/>
</dbReference>
<dbReference type="AlphaFoldDB" id="A0A2U2BY75"/>
<organism evidence="2 3">
    <name type="scientific">Marinicauda salina</name>
    <dbReference type="NCBI Taxonomy" id="2135793"/>
    <lineage>
        <taxon>Bacteria</taxon>
        <taxon>Pseudomonadati</taxon>
        <taxon>Pseudomonadota</taxon>
        <taxon>Alphaproteobacteria</taxon>
        <taxon>Maricaulales</taxon>
        <taxon>Maricaulaceae</taxon>
        <taxon>Marinicauda</taxon>
    </lineage>
</organism>
<dbReference type="GO" id="GO:0004519">
    <property type="term" value="F:endonuclease activity"/>
    <property type="evidence" value="ECO:0007669"/>
    <property type="project" value="UniProtKB-KW"/>
</dbReference>
<evidence type="ECO:0000259" key="1">
    <source>
        <dbReference type="Pfam" id="PF13391"/>
    </source>
</evidence>
<accession>A0A2U2BY75</accession>
<evidence type="ECO:0000313" key="2">
    <source>
        <dbReference type="EMBL" id="PWE18929.1"/>
    </source>
</evidence>
<keyword evidence="2" id="KW-0255">Endonuclease</keyword>
<dbReference type="Proteomes" id="UP000245168">
    <property type="component" value="Unassembled WGS sequence"/>
</dbReference>
<dbReference type="Pfam" id="PF13391">
    <property type="entry name" value="HNH_2"/>
    <property type="match status" value="1"/>
</dbReference>
<keyword evidence="2" id="KW-0540">Nuclease</keyword>
<keyword evidence="3" id="KW-1185">Reference proteome</keyword>
<feature type="domain" description="HNH nuclease" evidence="1">
    <location>
        <begin position="77"/>
        <end position="131"/>
    </location>
</feature>
<comment type="caution">
    <text evidence="2">The sequence shown here is derived from an EMBL/GenBank/DDBJ whole genome shotgun (WGS) entry which is preliminary data.</text>
</comment>
<proteinExistence type="predicted"/>
<keyword evidence="2" id="KW-0378">Hydrolase</keyword>
<sequence>MGVSIRRIPDAEFELILAAGYAPVIAQERAELAARPPAAVAEEQLDFNRPIVERLTSRRFRDRAFAMQVREAYDSRCAVTGLQIINGGGRAEMEAAHIVPVARDGPDSVRNGLALSRTVHWMFDRGLISIDDDYRLLRADGLLPEGVDRLFDRSGFLSVPEAETARPNPAFLQWHREHCFKG</sequence>